<sequence>MGEPLTPAEIEEGWIAESCGCAYHPGSNVERYIGDGVTVVSEGFRKRHCQAHLDEIMMDRAALRERLFGAD</sequence>
<keyword evidence="2" id="KW-1185">Reference proteome</keyword>
<dbReference type="Proteomes" id="UP001055634">
    <property type="component" value="Segment"/>
</dbReference>
<evidence type="ECO:0000313" key="1">
    <source>
        <dbReference type="EMBL" id="UTC28329.1"/>
    </source>
</evidence>
<reference evidence="1" key="1">
    <citation type="submission" date="2022-04" db="EMBL/GenBank/DDBJ databases">
        <authorList>
            <person name="Friedrich I."/>
            <person name="Schneider D."/>
            <person name="Poehlein A."/>
            <person name="Hertel R."/>
            <person name="Daniel R."/>
        </authorList>
    </citation>
    <scope>NUCLEOTIDE SEQUENCE</scope>
</reference>
<organism evidence="1 2">
    <name type="scientific">Brevundimonas phage vB_BpoS-Gurke</name>
    <dbReference type="NCBI Taxonomy" id="2948599"/>
    <lineage>
        <taxon>Viruses</taxon>
        <taxon>Duplodnaviria</taxon>
        <taxon>Heunggongvirae</taxon>
        <taxon>Uroviricota</taxon>
        <taxon>Caudoviricetes</taxon>
        <taxon>Jeanschmidtviridae</taxon>
        <taxon>Kikimoravirus</taxon>
        <taxon>Kikimoravirus gurke</taxon>
    </lineage>
</organism>
<protein>
    <submittedName>
        <fullName evidence="1">Uncharacterized protein</fullName>
    </submittedName>
</protein>
<dbReference type="EMBL" id="ON529850">
    <property type="protein sequence ID" value="UTC28329.1"/>
    <property type="molecule type" value="Genomic_DNA"/>
</dbReference>
<accession>A0A9E7N1V7</accession>
<name>A0A9E7N1V7_9CAUD</name>
<evidence type="ECO:0000313" key="2">
    <source>
        <dbReference type="Proteomes" id="UP001055634"/>
    </source>
</evidence>
<proteinExistence type="predicted"/>
<gene>
    <name evidence="1" type="ORF">GURKE_02980</name>
</gene>